<organism evidence="2 3">
    <name type="scientific">Saccharothrix saharensis</name>
    <dbReference type="NCBI Taxonomy" id="571190"/>
    <lineage>
        <taxon>Bacteria</taxon>
        <taxon>Bacillati</taxon>
        <taxon>Actinomycetota</taxon>
        <taxon>Actinomycetes</taxon>
        <taxon>Pseudonocardiales</taxon>
        <taxon>Pseudonocardiaceae</taxon>
        <taxon>Saccharothrix</taxon>
    </lineage>
</organism>
<comment type="caution">
    <text evidence="2">The sequence shown here is derived from an EMBL/GenBank/DDBJ whole genome shotgun (WGS) entry which is preliminary data.</text>
</comment>
<proteinExistence type="predicted"/>
<evidence type="ECO:0000313" key="3">
    <source>
        <dbReference type="Proteomes" id="UP000316628"/>
    </source>
</evidence>
<dbReference type="RefSeq" id="WP_141982662.1">
    <property type="nucleotide sequence ID" value="NZ_VFPP01000001.1"/>
</dbReference>
<feature type="compositionally biased region" description="Basic and acidic residues" evidence="1">
    <location>
        <begin position="15"/>
        <end position="24"/>
    </location>
</feature>
<dbReference type="OrthoDB" id="9809391at2"/>
<dbReference type="EMBL" id="VFPP01000001">
    <property type="protein sequence ID" value="TQM84487.1"/>
    <property type="molecule type" value="Genomic_DNA"/>
</dbReference>
<dbReference type="AlphaFoldDB" id="A0A543JNQ7"/>
<protein>
    <submittedName>
        <fullName evidence="2">Uncharacterized protein</fullName>
    </submittedName>
</protein>
<evidence type="ECO:0000313" key="2">
    <source>
        <dbReference type="EMBL" id="TQM84487.1"/>
    </source>
</evidence>
<sequence length="141" mass="15205">MTDEVGRPAPQPSEPHGRQVHDLRPPAPLPSARLLDLRPVSGVPIACTLTGDEKAKRVDEWRALLDGARPEGITNGLRWRLSTARAGAAAELAAAEQRCCAFFDFTLRLTEGELVLEAYAPEDAAELFLDVFGTPAGTVDM</sequence>
<gene>
    <name evidence="2" type="ORF">FHX81_6933</name>
</gene>
<keyword evidence="3" id="KW-1185">Reference proteome</keyword>
<accession>A0A543JNQ7</accession>
<feature type="region of interest" description="Disordered" evidence="1">
    <location>
        <begin position="1"/>
        <end position="25"/>
    </location>
</feature>
<name>A0A543JNQ7_9PSEU</name>
<dbReference type="Proteomes" id="UP000316628">
    <property type="component" value="Unassembled WGS sequence"/>
</dbReference>
<reference evidence="2 3" key="1">
    <citation type="submission" date="2019-06" db="EMBL/GenBank/DDBJ databases">
        <title>Sequencing the genomes of 1000 actinobacteria strains.</title>
        <authorList>
            <person name="Klenk H.-P."/>
        </authorList>
    </citation>
    <scope>NUCLEOTIDE SEQUENCE [LARGE SCALE GENOMIC DNA]</scope>
    <source>
        <strain evidence="2 3">DSM 45456</strain>
    </source>
</reference>
<evidence type="ECO:0000256" key="1">
    <source>
        <dbReference type="SAM" id="MobiDB-lite"/>
    </source>
</evidence>